<protein>
    <submittedName>
        <fullName evidence="1">Os08g0509300 protein</fullName>
    </submittedName>
</protein>
<evidence type="ECO:0000313" key="1">
    <source>
        <dbReference type="EMBL" id="BAT06183.1"/>
    </source>
</evidence>
<dbReference type="EMBL" id="AP014964">
    <property type="protein sequence ID" value="BAT06183.1"/>
    <property type="molecule type" value="Genomic_DNA"/>
</dbReference>
<gene>
    <name evidence="1" type="ordered locus">Os08g0509300</name>
    <name evidence="1" type="ORF">OSNPB_080509300</name>
</gene>
<dbReference type="PaxDb" id="39947-A0A0P0XHY1"/>
<dbReference type="Proteomes" id="UP000059680">
    <property type="component" value="Chromosome 8"/>
</dbReference>
<organism evidence="1 2">
    <name type="scientific">Oryza sativa subsp. japonica</name>
    <name type="common">Rice</name>
    <dbReference type="NCBI Taxonomy" id="39947"/>
    <lineage>
        <taxon>Eukaryota</taxon>
        <taxon>Viridiplantae</taxon>
        <taxon>Streptophyta</taxon>
        <taxon>Embryophyta</taxon>
        <taxon>Tracheophyta</taxon>
        <taxon>Spermatophyta</taxon>
        <taxon>Magnoliopsida</taxon>
        <taxon>Liliopsida</taxon>
        <taxon>Poales</taxon>
        <taxon>Poaceae</taxon>
        <taxon>BOP clade</taxon>
        <taxon>Oryzoideae</taxon>
        <taxon>Oryzeae</taxon>
        <taxon>Oryzinae</taxon>
        <taxon>Oryza</taxon>
        <taxon>Oryza sativa</taxon>
    </lineage>
</organism>
<evidence type="ECO:0000313" key="2">
    <source>
        <dbReference type="Proteomes" id="UP000059680"/>
    </source>
</evidence>
<name>A0A0P0XHY1_ORYSJ</name>
<reference evidence="1 2" key="3">
    <citation type="journal article" date="2013" name="Rice">
        <title>Improvement of the Oryza sativa Nipponbare reference genome using next generation sequence and optical map data.</title>
        <authorList>
            <person name="Kawahara Y."/>
            <person name="de la Bastide M."/>
            <person name="Hamilton J.P."/>
            <person name="Kanamori H."/>
            <person name="McCombie W.R."/>
            <person name="Ouyang S."/>
            <person name="Schwartz D.C."/>
            <person name="Tanaka T."/>
            <person name="Wu J."/>
            <person name="Zhou S."/>
            <person name="Childs K.L."/>
            <person name="Davidson R.M."/>
            <person name="Lin H."/>
            <person name="Quesada-Ocampo L."/>
            <person name="Vaillancourt B."/>
            <person name="Sakai H."/>
            <person name="Lee S.S."/>
            <person name="Kim J."/>
            <person name="Numa H."/>
            <person name="Itoh T."/>
            <person name="Buell C.R."/>
            <person name="Matsumoto T."/>
        </authorList>
    </citation>
    <scope>NUCLEOTIDE SEQUENCE [LARGE SCALE GENOMIC DNA]</scope>
    <source>
        <strain evidence="2">cv. Nipponbare</strain>
    </source>
</reference>
<dbReference type="Gramene" id="Os08t0509300-00">
    <property type="protein sequence ID" value="Os08t0509300-00"/>
    <property type="gene ID" value="Os08g0509300"/>
</dbReference>
<accession>A0A0P0XHY1</accession>
<keyword evidence="2" id="KW-1185">Reference proteome</keyword>
<reference evidence="2" key="1">
    <citation type="journal article" date="2005" name="Nature">
        <title>The map-based sequence of the rice genome.</title>
        <authorList>
            <consortium name="International rice genome sequencing project (IRGSP)"/>
            <person name="Matsumoto T."/>
            <person name="Wu J."/>
            <person name="Kanamori H."/>
            <person name="Katayose Y."/>
            <person name="Fujisawa M."/>
            <person name="Namiki N."/>
            <person name="Mizuno H."/>
            <person name="Yamamoto K."/>
            <person name="Antonio B.A."/>
            <person name="Baba T."/>
            <person name="Sakata K."/>
            <person name="Nagamura Y."/>
            <person name="Aoki H."/>
            <person name="Arikawa K."/>
            <person name="Arita K."/>
            <person name="Bito T."/>
            <person name="Chiden Y."/>
            <person name="Fujitsuka N."/>
            <person name="Fukunaka R."/>
            <person name="Hamada M."/>
            <person name="Harada C."/>
            <person name="Hayashi A."/>
            <person name="Hijishita S."/>
            <person name="Honda M."/>
            <person name="Hosokawa S."/>
            <person name="Ichikawa Y."/>
            <person name="Idonuma A."/>
            <person name="Iijima M."/>
            <person name="Ikeda M."/>
            <person name="Ikeno M."/>
            <person name="Ito K."/>
            <person name="Ito S."/>
            <person name="Ito T."/>
            <person name="Ito Y."/>
            <person name="Ito Y."/>
            <person name="Iwabuchi A."/>
            <person name="Kamiya K."/>
            <person name="Karasawa W."/>
            <person name="Kurita K."/>
            <person name="Katagiri S."/>
            <person name="Kikuta A."/>
            <person name="Kobayashi H."/>
            <person name="Kobayashi N."/>
            <person name="Machita K."/>
            <person name="Maehara T."/>
            <person name="Masukawa M."/>
            <person name="Mizubayashi T."/>
            <person name="Mukai Y."/>
            <person name="Nagasaki H."/>
            <person name="Nagata Y."/>
            <person name="Naito S."/>
            <person name="Nakashima M."/>
            <person name="Nakama Y."/>
            <person name="Nakamichi Y."/>
            <person name="Nakamura M."/>
            <person name="Meguro A."/>
            <person name="Negishi M."/>
            <person name="Ohta I."/>
            <person name="Ohta T."/>
            <person name="Okamoto M."/>
            <person name="Ono N."/>
            <person name="Saji S."/>
            <person name="Sakaguchi M."/>
            <person name="Sakai K."/>
            <person name="Shibata M."/>
            <person name="Shimokawa T."/>
            <person name="Song J."/>
            <person name="Takazaki Y."/>
            <person name="Terasawa K."/>
            <person name="Tsugane M."/>
            <person name="Tsuji K."/>
            <person name="Ueda S."/>
            <person name="Waki K."/>
            <person name="Yamagata H."/>
            <person name="Yamamoto M."/>
            <person name="Yamamoto S."/>
            <person name="Yamane H."/>
            <person name="Yoshiki S."/>
            <person name="Yoshihara R."/>
            <person name="Yukawa K."/>
            <person name="Zhong H."/>
            <person name="Yano M."/>
            <person name="Yuan Q."/>
            <person name="Ouyang S."/>
            <person name="Liu J."/>
            <person name="Jones K.M."/>
            <person name="Gansberger K."/>
            <person name="Moffat K."/>
            <person name="Hill J."/>
            <person name="Bera J."/>
            <person name="Fadrosh D."/>
            <person name="Jin S."/>
            <person name="Johri S."/>
            <person name="Kim M."/>
            <person name="Overton L."/>
            <person name="Reardon M."/>
            <person name="Tsitrin T."/>
            <person name="Vuong H."/>
            <person name="Weaver B."/>
            <person name="Ciecko A."/>
            <person name="Tallon L."/>
            <person name="Jackson J."/>
            <person name="Pai G."/>
            <person name="Aken S.V."/>
            <person name="Utterback T."/>
            <person name="Reidmuller S."/>
            <person name="Feldblyum T."/>
            <person name="Hsiao J."/>
            <person name="Zismann V."/>
            <person name="Iobst S."/>
            <person name="de Vazeille A.R."/>
            <person name="Buell C.R."/>
            <person name="Ying K."/>
            <person name="Li Y."/>
            <person name="Lu T."/>
            <person name="Huang Y."/>
            <person name="Zhao Q."/>
            <person name="Feng Q."/>
            <person name="Zhang L."/>
            <person name="Zhu J."/>
            <person name="Weng Q."/>
            <person name="Mu J."/>
            <person name="Lu Y."/>
            <person name="Fan D."/>
            <person name="Liu Y."/>
            <person name="Guan J."/>
            <person name="Zhang Y."/>
            <person name="Yu S."/>
            <person name="Liu X."/>
            <person name="Zhang Y."/>
            <person name="Hong G."/>
            <person name="Han B."/>
            <person name="Choisne N."/>
            <person name="Demange N."/>
            <person name="Orjeda G."/>
            <person name="Samain S."/>
            <person name="Cattolico L."/>
            <person name="Pelletier E."/>
            <person name="Couloux A."/>
            <person name="Segurens B."/>
            <person name="Wincker P."/>
            <person name="D'Hont A."/>
            <person name="Scarpelli C."/>
            <person name="Weissenbach J."/>
            <person name="Salanoubat M."/>
            <person name="Quetier F."/>
            <person name="Yu Y."/>
            <person name="Kim H.R."/>
            <person name="Rambo T."/>
            <person name="Currie J."/>
            <person name="Collura K."/>
            <person name="Luo M."/>
            <person name="Yang T."/>
            <person name="Ammiraju J.S.S."/>
            <person name="Engler F."/>
            <person name="Soderlund C."/>
            <person name="Wing R.A."/>
            <person name="Palmer L.E."/>
            <person name="de la Bastide M."/>
            <person name="Spiegel L."/>
            <person name="Nascimento L."/>
            <person name="Zutavern T."/>
            <person name="O'Shaughnessy A."/>
            <person name="Dike S."/>
            <person name="Dedhia N."/>
            <person name="Preston R."/>
            <person name="Balija V."/>
            <person name="McCombie W.R."/>
            <person name="Chow T."/>
            <person name="Chen H."/>
            <person name="Chung M."/>
            <person name="Chen C."/>
            <person name="Shaw J."/>
            <person name="Wu H."/>
            <person name="Hsiao K."/>
            <person name="Chao Y."/>
            <person name="Chu M."/>
            <person name="Cheng C."/>
            <person name="Hour A."/>
            <person name="Lee P."/>
            <person name="Lin S."/>
            <person name="Lin Y."/>
            <person name="Liou J."/>
            <person name="Liu S."/>
            <person name="Hsing Y."/>
            <person name="Raghuvanshi S."/>
            <person name="Mohanty A."/>
            <person name="Bharti A.K."/>
            <person name="Gaur A."/>
            <person name="Gupta V."/>
            <person name="Kumar D."/>
            <person name="Ravi V."/>
            <person name="Vij S."/>
            <person name="Kapur A."/>
            <person name="Khurana P."/>
            <person name="Khurana P."/>
            <person name="Khurana J.P."/>
            <person name="Tyagi A.K."/>
            <person name="Gaikwad K."/>
            <person name="Singh A."/>
            <person name="Dalal V."/>
            <person name="Srivastava S."/>
            <person name="Dixit A."/>
            <person name="Pal A.K."/>
            <person name="Ghazi I.A."/>
            <person name="Yadav M."/>
            <person name="Pandit A."/>
            <person name="Bhargava A."/>
            <person name="Sureshbabu K."/>
            <person name="Batra K."/>
            <person name="Sharma T.R."/>
            <person name="Mohapatra T."/>
            <person name="Singh N.K."/>
            <person name="Messing J."/>
            <person name="Nelson A.B."/>
            <person name="Fuks G."/>
            <person name="Kavchok S."/>
            <person name="Keizer G."/>
            <person name="Linton E."/>
            <person name="Llaca V."/>
            <person name="Song R."/>
            <person name="Tanyolac B."/>
            <person name="Young S."/>
            <person name="Ho-Il K."/>
            <person name="Hahn J.H."/>
            <person name="Sangsakoo G."/>
            <person name="Vanavichit A."/>
            <person name="de Mattos Luiz.A.T."/>
            <person name="Zimmer P.D."/>
            <person name="Malone G."/>
            <person name="Dellagostin O."/>
            <person name="de Oliveira A.C."/>
            <person name="Bevan M."/>
            <person name="Bancroft I."/>
            <person name="Minx P."/>
            <person name="Cordum H."/>
            <person name="Wilson R."/>
            <person name="Cheng Z."/>
            <person name="Jin W."/>
            <person name="Jiang J."/>
            <person name="Leong S.A."/>
            <person name="Iwama H."/>
            <person name="Gojobori T."/>
            <person name="Itoh T."/>
            <person name="Niimura Y."/>
            <person name="Fujii Y."/>
            <person name="Habara T."/>
            <person name="Sakai H."/>
            <person name="Sato Y."/>
            <person name="Wilson G."/>
            <person name="Kumar K."/>
            <person name="McCouch S."/>
            <person name="Juretic N."/>
            <person name="Hoen D."/>
            <person name="Wright S."/>
            <person name="Bruskiewich R."/>
            <person name="Bureau T."/>
            <person name="Miyao A."/>
            <person name="Hirochika H."/>
            <person name="Nishikawa T."/>
            <person name="Kadowaki K."/>
            <person name="Sugiura M."/>
            <person name="Burr B."/>
            <person name="Sasaki T."/>
        </authorList>
    </citation>
    <scope>NUCLEOTIDE SEQUENCE [LARGE SCALE GENOMIC DNA]</scope>
    <source>
        <strain evidence="2">cv. Nipponbare</strain>
    </source>
</reference>
<dbReference type="InParanoid" id="A0A0P0XHY1"/>
<dbReference type="AlphaFoldDB" id="A0A0P0XHY1"/>
<proteinExistence type="predicted"/>
<reference evidence="1 2" key="2">
    <citation type="journal article" date="2013" name="Plant Cell Physiol.">
        <title>Rice Annotation Project Database (RAP-DB): an integrative and interactive database for rice genomics.</title>
        <authorList>
            <person name="Sakai H."/>
            <person name="Lee S.S."/>
            <person name="Tanaka T."/>
            <person name="Numa H."/>
            <person name="Kim J."/>
            <person name="Kawahara Y."/>
            <person name="Wakimoto H."/>
            <person name="Yang C.C."/>
            <person name="Iwamoto M."/>
            <person name="Abe T."/>
            <person name="Yamada Y."/>
            <person name="Muto A."/>
            <person name="Inokuchi H."/>
            <person name="Ikemura T."/>
            <person name="Matsumoto T."/>
            <person name="Sasaki T."/>
            <person name="Itoh T."/>
        </authorList>
    </citation>
    <scope>NUCLEOTIDE SEQUENCE [LARGE SCALE GENOMIC DNA]</scope>
    <source>
        <strain evidence="2">cv. Nipponbare</strain>
    </source>
</reference>
<sequence length="77" mass="7675">MPICPFCMDDIYLVLLAVEADGLGVGEQQVVAGDVRLVAGVAGGAFLGDVRRAAAGGLGAGAVAAGAEDHRLVERVP</sequence>